<dbReference type="FunFam" id="3.80.10.10:FF:000400">
    <property type="entry name" value="Nuclear pore complex protein NUP107"/>
    <property type="match status" value="1"/>
</dbReference>
<evidence type="ECO:0000256" key="12">
    <source>
        <dbReference type="ARBA" id="ARBA00023180"/>
    </source>
</evidence>
<keyword evidence="12" id="KW-0325">Glycoprotein</keyword>
<keyword evidence="6 17" id="KW-0732">Signal</keyword>
<evidence type="ECO:0000259" key="18">
    <source>
        <dbReference type="PROSITE" id="PS50011"/>
    </source>
</evidence>
<evidence type="ECO:0000256" key="11">
    <source>
        <dbReference type="ARBA" id="ARBA00023136"/>
    </source>
</evidence>
<dbReference type="GO" id="GO:0004672">
    <property type="term" value="F:protein kinase activity"/>
    <property type="evidence" value="ECO:0007669"/>
    <property type="project" value="InterPro"/>
</dbReference>
<feature type="domain" description="Protein kinase" evidence="18">
    <location>
        <begin position="369"/>
        <end position="664"/>
    </location>
</feature>
<feature type="region of interest" description="Disordered" evidence="15">
    <location>
        <begin position="524"/>
        <end position="545"/>
    </location>
</feature>
<dbReference type="Pfam" id="PF08263">
    <property type="entry name" value="LRRNT_2"/>
    <property type="match status" value="1"/>
</dbReference>
<keyword evidence="9 14" id="KW-0067">ATP-binding</keyword>
<keyword evidence="3" id="KW-0134">Cell wall</keyword>
<dbReference type="SUPFAM" id="SSF56112">
    <property type="entry name" value="Protein kinase-like (PK-like)"/>
    <property type="match status" value="1"/>
</dbReference>
<comment type="subcellular location">
    <subcellularLocation>
        <location evidence="2">Membrane</location>
    </subcellularLocation>
    <subcellularLocation>
        <location evidence="1">Secreted</location>
        <location evidence="1">Cell wall</location>
    </subcellularLocation>
</comment>
<dbReference type="GO" id="GO:0016020">
    <property type="term" value="C:membrane"/>
    <property type="evidence" value="ECO:0007669"/>
    <property type="project" value="UniProtKB-SubCell"/>
</dbReference>
<dbReference type="InterPro" id="IPR011009">
    <property type="entry name" value="Kinase-like_dom_sf"/>
</dbReference>
<keyword evidence="8 14" id="KW-0547">Nucleotide-binding</keyword>
<keyword evidence="19" id="KW-0808">Transferase</keyword>
<dbReference type="PROSITE" id="PS50011">
    <property type="entry name" value="PROTEIN_KINASE_DOM"/>
    <property type="match status" value="1"/>
</dbReference>
<evidence type="ECO:0000256" key="17">
    <source>
        <dbReference type="SAM" id="SignalP"/>
    </source>
</evidence>
<dbReference type="InterPro" id="IPR032675">
    <property type="entry name" value="LRR_dom_sf"/>
</dbReference>
<organism evidence="19 20">
    <name type="scientific">Cephalotus follicularis</name>
    <name type="common">Albany pitcher plant</name>
    <dbReference type="NCBI Taxonomy" id="3775"/>
    <lineage>
        <taxon>Eukaryota</taxon>
        <taxon>Viridiplantae</taxon>
        <taxon>Streptophyta</taxon>
        <taxon>Embryophyta</taxon>
        <taxon>Tracheophyta</taxon>
        <taxon>Spermatophyta</taxon>
        <taxon>Magnoliopsida</taxon>
        <taxon>eudicotyledons</taxon>
        <taxon>Gunneridae</taxon>
        <taxon>Pentapetalae</taxon>
        <taxon>rosids</taxon>
        <taxon>fabids</taxon>
        <taxon>Oxalidales</taxon>
        <taxon>Cephalotaceae</taxon>
        <taxon>Cephalotus</taxon>
    </lineage>
</organism>
<evidence type="ECO:0000313" key="19">
    <source>
        <dbReference type="EMBL" id="GAV65863.1"/>
    </source>
</evidence>
<feature type="signal peptide" evidence="17">
    <location>
        <begin position="1"/>
        <end position="26"/>
    </location>
</feature>
<protein>
    <submittedName>
        <fullName evidence="19">LRR_1 domain-containing protein/Pkinase_Tyr domain-containing protein/LRRNT_2 domain-containing protein</fullName>
    </submittedName>
</protein>
<evidence type="ECO:0000256" key="16">
    <source>
        <dbReference type="SAM" id="Phobius"/>
    </source>
</evidence>
<keyword evidence="3" id="KW-0964">Secreted</keyword>
<evidence type="ECO:0000256" key="8">
    <source>
        <dbReference type="ARBA" id="ARBA00022741"/>
    </source>
</evidence>
<dbReference type="AlphaFoldDB" id="A0A1Q3BDJ2"/>
<feature type="chain" id="PRO_5012817729" evidence="17">
    <location>
        <begin position="27"/>
        <end position="681"/>
    </location>
</feature>
<feature type="compositionally biased region" description="Low complexity" evidence="15">
    <location>
        <begin position="264"/>
        <end position="277"/>
    </location>
</feature>
<dbReference type="CDD" id="cd14066">
    <property type="entry name" value="STKc_IRAK"/>
    <property type="match status" value="1"/>
</dbReference>
<dbReference type="GO" id="GO:0005524">
    <property type="term" value="F:ATP binding"/>
    <property type="evidence" value="ECO:0007669"/>
    <property type="project" value="UniProtKB-UniRule"/>
</dbReference>
<dbReference type="Gene3D" id="1.10.510.10">
    <property type="entry name" value="Transferase(Phosphotransferase) domain 1"/>
    <property type="match status" value="1"/>
</dbReference>
<dbReference type="Pfam" id="PF00560">
    <property type="entry name" value="LRR_1"/>
    <property type="match status" value="2"/>
</dbReference>
<dbReference type="InParanoid" id="A0A1Q3BDJ2"/>
<dbReference type="EMBL" id="BDDD01000436">
    <property type="protein sequence ID" value="GAV65863.1"/>
    <property type="molecule type" value="Genomic_DNA"/>
</dbReference>
<evidence type="ECO:0000256" key="5">
    <source>
        <dbReference type="ARBA" id="ARBA00022692"/>
    </source>
</evidence>
<feature type="binding site" evidence="14">
    <location>
        <position position="397"/>
    </location>
    <ligand>
        <name>ATP</name>
        <dbReference type="ChEBI" id="CHEBI:30616"/>
    </ligand>
</feature>
<keyword evidence="7" id="KW-0677">Repeat</keyword>
<dbReference type="FunFam" id="3.30.200.20:FF:000307">
    <property type="entry name" value="pollen receptor-like kinase 1"/>
    <property type="match status" value="1"/>
</dbReference>
<proteinExistence type="inferred from homology"/>
<evidence type="ECO:0000256" key="14">
    <source>
        <dbReference type="PROSITE-ProRule" id="PRU10141"/>
    </source>
</evidence>
<dbReference type="STRING" id="3775.A0A1Q3BDJ2"/>
<dbReference type="InterPro" id="IPR013210">
    <property type="entry name" value="LRR_N_plant-typ"/>
</dbReference>
<dbReference type="Proteomes" id="UP000187406">
    <property type="component" value="Unassembled WGS sequence"/>
</dbReference>
<evidence type="ECO:0000256" key="2">
    <source>
        <dbReference type="ARBA" id="ARBA00004370"/>
    </source>
</evidence>
<dbReference type="Gene3D" id="3.80.10.10">
    <property type="entry name" value="Ribonuclease Inhibitor"/>
    <property type="match status" value="2"/>
</dbReference>
<feature type="region of interest" description="Disordered" evidence="15">
    <location>
        <begin position="661"/>
        <end position="681"/>
    </location>
</feature>
<feature type="compositionally biased region" description="Polar residues" evidence="15">
    <location>
        <begin position="666"/>
        <end position="681"/>
    </location>
</feature>
<dbReference type="SUPFAM" id="SSF52058">
    <property type="entry name" value="L domain-like"/>
    <property type="match status" value="1"/>
</dbReference>
<keyword evidence="11 16" id="KW-0472">Membrane</keyword>
<evidence type="ECO:0000256" key="7">
    <source>
        <dbReference type="ARBA" id="ARBA00022737"/>
    </source>
</evidence>
<dbReference type="PANTHER" id="PTHR48007:SF9">
    <property type="entry name" value="PROTEIN KINASE DOMAIN-CONTAINING PROTEIN"/>
    <property type="match status" value="1"/>
</dbReference>
<dbReference type="InterPro" id="IPR001245">
    <property type="entry name" value="Ser-Thr/Tyr_kinase_cat_dom"/>
</dbReference>
<evidence type="ECO:0000256" key="15">
    <source>
        <dbReference type="SAM" id="MobiDB-lite"/>
    </source>
</evidence>
<keyword evidence="4" id="KW-0433">Leucine-rich repeat</keyword>
<dbReference type="Gene3D" id="3.30.200.20">
    <property type="entry name" value="Phosphorylase Kinase, domain 1"/>
    <property type="match status" value="1"/>
</dbReference>
<dbReference type="PROSITE" id="PS00107">
    <property type="entry name" value="PROTEIN_KINASE_ATP"/>
    <property type="match status" value="1"/>
</dbReference>
<feature type="transmembrane region" description="Helical" evidence="16">
    <location>
        <begin position="288"/>
        <end position="312"/>
    </location>
</feature>
<evidence type="ECO:0000256" key="3">
    <source>
        <dbReference type="ARBA" id="ARBA00022512"/>
    </source>
</evidence>
<dbReference type="Pfam" id="PF07714">
    <property type="entry name" value="PK_Tyr_Ser-Thr"/>
    <property type="match status" value="1"/>
</dbReference>
<evidence type="ECO:0000256" key="6">
    <source>
        <dbReference type="ARBA" id="ARBA00022729"/>
    </source>
</evidence>
<dbReference type="InterPro" id="IPR046959">
    <property type="entry name" value="PRK1-6/SRF4-like"/>
</dbReference>
<sequence>MAPKPILLTLHCTLTLLLISFTPILSTPNPDLQTLLNFKSTSDTSNKLSKWDPKTNPCAWTGVSCLRNRVSHLVLENLNLTGSLHTLPSLTQLRVLSLKHNSLVGPIPDLSNLSALRLVFLSHNQLSGDFPASLTSLYKLYRLDLSFNDFSGQIPVLVSRLTHLLTLRLEGNRFSGSVLGLNLTTLQDFNVSGNRLSGQIPVSLSGFPGSAFGQNLNLCGSPLQRCKALETDPTKPRSEGAIASPVLPGTNPTAIVASSPSSQPTTTKTTPNKPTNNHLDKTSKISSLALIAIVVGDVLVLAVVSLLLYCYFWRNSVSRMRECGKGPKLIETEKIVYSSSPYPAQTGLERGRMVFFEGVKRFELEDLLRASAEMLGKGGFGTAYKAVLDDGSVVAVKRLKDANVGGKREFEQHMEVLGKLRHPNLVSLLAYYFAREEKLLVYEYMPNGTLFWLLHGNRGPGRTPLDWTTRLEIAAGAARGLAFIHTASKTLKLTHGNIKSTNILLDKTGTARVSDFGLSTFATPTSSAPRSNGYRAPESSDGRNKITQKSDVYSFGVLLLELLTGKSSSIVDTGGPGSGYGYGNGGVVDLPRWVKSVVREEWTAEVFDLELMRYKDIEEEMVGLLQIAMACASASPDQRPRMCQVVKMIEEIRGVEVSPCHETFESDSPSLSEDTCGALSQ</sequence>
<dbReference type="InterPro" id="IPR001611">
    <property type="entry name" value="Leu-rich_rpt"/>
</dbReference>
<evidence type="ECO:0000256" key="4">
    <source>
        <dbReference type="ARBA" id="ARBA00022614"/>
    </source>
</evidence>
<keyword evidence="5 16" id="KW-0812">Transmembrane</keyword>
<keyword evidence="19" id="KW-0418">Kinase</keyword>
<evidence type="ECO:0000256" key="13">
    <source>
        <dbReference type="ARBA" id="ARBA00038043"/>
    </source>
</evidence>
<reference evidence="20" key="1">
    <citation type="submission" date="2016-04" db="EMBL/GenBank/DDBJ databases">
        <title>Cephalotus genome sequencing.</title>
        <authorList>
            <person name="Fukushima K."/>
            <person name="Hasebe M."/>
            <person name="Fang X."/>
        </authorList>
    </citation>
    <scope>NUCLEOTIDE SEQUENCE [LARGE SCALE GENOMIC DNA]</scope>
    <source>
        <strain evidence="20">cv. St1</strain>
    </source>
</reference>
<gene>
    <name evidence="19" type="ORF">CFOL_v3_09377</name>
</gene>
<evidence type="ECO:0000256" key="10">
    <source>
        <dbReference type="ARBA" id="ARBA00022989"/>
    </source>
</evidence>
<name>A0A1Q3BDJ2_CEPFO</name>
<dbReference type="PANTHER" id="PTHR48007">
    <property type="entry name" value="LEUCINE-RICH REPEAT RECEPTOR-LIKE PROTEIN KINASE PXC1"/>
    <property type="match status" value="1"/>
</dbReference>
<dbReference type="FunFam" id="1.10.510.10:FF:000095">
    <property type="entry name" value="protein STRUBBELIG-RECEPTOR FAMILY 8"/>
    <property type="match status" value="1"/>
</dbReference>
<accession>A0A1Q3BDJ2</accession>
<keyword evidence="10 16" id="KW-1133">Transmembrane helix</keyword>
<dbReference type="FunCoup" id="A0A1Q3BDJ2">
    <property type="interactions" value="215"/>
</dbReference>
<comment type="caution">
    <text evidence="19">The sequence shown here is derived from an EMBL/GenBank/DDBJ whole genome shotgun (WGS) entry which is preliminary data.</text>
</comment>
<evidence type="ECO:0000313" key="20">
    <source>
        <dbReference type="Proteomes" id="UP000187406"/>
    </source>
</evidence>
<feature type="compositionally biased region" description="Polar residues" evidence="15">
    <location>
        <begin position="250"/>
        <end position="263"/>
    </location>
</feature>
<comment type="similarity">
    <text evidence="13">Belongs to the polygalacturonase-inhibiting protein family.</text>
</comment>
<dbReference type="InterPro" id="IPR017441">
    <property type="entry name" value="Protein_kinase_ATP_BS"/>
</dbReference>
<evidence type="ECO:0000256" key="1">
    <source>
        <dbReference type="ARBA" id="ARBA00004191"/>
    </source>
</evidence>
<keyword evidence="20" id="KW-1185">Reference proteome</keyword>
<evidence type="ECO:0000256" key="9">
    <source>
        <dbReference type="ARBA" id="ARBA00022840"/>
    </source>
</evidence>
<dbReference type="OrthoDB" id="4062651at2759"/>
<feature type="region of interest" description="Disordered" evidence="15">
    <location>
        <begin position="230"/>
        <end position="279"/>
    </location>
</feature>
<dbReference type="InterPro" id="IPR000719">
    <property type="entry name" value="Prot_kinase_dom"/>
</dbReference>